<evidence type="ECO:0000313" key="19">
    <source>
        <dbReference type="Proteomes" id="UP000796761"/>
    </source>
</evidence>
<dbReference type="PANTHER" id="PTHR23163">
    <property type="entry name" value="RING FINGER PROTEIN-RELATED"/>
    <property type="match status" value="1"/>
</dbReference>
<evidence type="ECO:0000256" key="1">
    <source>
        <dbReference type="ARBA" id="ARBA00000900"/>
    </source>
</evidence>
<dbReference type="FunFam" id="3.30.40.10:FF:000040">
    <property type="entry name" value="E3 ubiquitin protein ligase"/>
    <property type="match status" value="1"/>
</dbReference>
<dbReference type="InterPro" id="IPR013083">
    <property type="entry name" value="Znf_RING/FYVE/PHD"/>
</dbReference>
<dbReference type="GO" id="GO:0005634">
    <property type="term" value="C:nucleus"/>
    <property type="evidence" value="ECO:0007669"/>
    <property type="project" value="UniProtKB-SubCell"/>
</dbReference>
<comment type="pathway">
    <text evidence="3 16">Protein modification; protein ubiquitination.</text>
</comment>
<dbReference type="GO" id="GO:0061630">
    <property type="term" value="F:ubiquitin protein ligase activity"/>
    <property type="evidence" value="ECO:0007669"/>
    <property type="project" value="UniProtKB-EC"/>
</dbReference>
<dbReference type="Proteomes" id="UP000796761">
    <property type="component" value="Unassembled WGS sequence"/>
</dbReference>
<dbReference type="OrthoDB" id="10266039at2759"/>
<dbReference type="CDD" id="cd16704">
    <property type="entry name" value="RING-HC_RNF20-like"/>
    <property type="match status" value="1"/>
</dbReference>
<dbReference type="Gene3D" id="3.30.40.10">
    <property type="entry name" value="Zinc/RING finger domain, C3HC4 (zinc finger)"/>
    <property type="match status" value="1"/>
</dbReference>
<dbReference type="UniPathway" id="UPA00143"/>
<evidence type="ECO:0000256" key="2">
    <source>
        <dbReference type="ARBA" id="ARBA00004123"/>
    </source>
</evidence>
<evidence type="ECO:0000256" key="8">
    <source>
        <dbReference type="ARBA" id="ARBA00022786"/>
    </source>
</evidence>
<evidence type="ECO:0000256" key="16">
    <source>
        <dbReference type="RuleBase" id="RU365038"/>
    </source>
</evidence>
<keyword evidence="10 16" id="KW-0156">Chromatin regulator</keyword>
<dbReference type="GO" id="GO:0016567">
    <property type="term" value="P:protein ubiquitination"/>
    <property type="evidence" value="ECO:0007669"/>
    <property type="project" value="UniProtKB-UniRule"/>
</dbReference>
<dbReference type="InterPro" id="IPR017907">
    <property type="entry name" value="Znf_RING_CS"/>
</dbReference>
<evidence type="ECO:0000256" key="15">
    <source>
        <dbReference type="PROSITE-ProRule" id="PRU00175"/>
    </source>
</evidence>
<keyword evidence="11" id="KW-0007">Acetylation</keyword>
<gene>
    <name evidence="18" type="ORF">HGM15179_020561</name>
</gene>
<dbReference type="GO" id="GO:0033503">
    <property type="term" value="C:HULC complex"/>
    <property type="evidence" value="ECO:0007669"/>
    <property type="project" value="TreeGrafter"/>
</dbReference>
<evidence type="ECO:0000256" key="13">
    <source>
        <dbReference type="ARBA" id="ARBA00023242"/>
    </source>
</evidence>
<comment type="catalytic activity">
    <reaction evidence="1 16">
        <text>S-ubiquitinyl-[E2 ubiquitin-conjugating enzyme]-L-cysteine + [acceptor protein]-L-lysine = [E2 ubiquitin-conjugating enzyme]-L-cysteine + N(6)-ubiquitinyl-[acceptor protein]-L-lysine.</text>
        <dbReference type="EC" id="2.3.2.27"/>
    </reaction>
</comment>
<comment type="function">
    <text evidence="14">Component of the RNF20/40 E3 ubiquitin-protein ligase complex that mediates monoubiquitination of 'Lys-120' of histone H2B (H2BK120ub1). H2BK120ub1 gives a specific tag for epigenetic transcriptional activation and is also prerequisite for histone H3 'Lys-4' and 'Lys-79' methylation (H3K4me and H3K79me, respectively). It thereby plays a central role in histone code and gene regulation. The RNF20/40 complex forms a H2B ubiquitin ligase complex in cooperation with the E2 enzyme UBE2A or UBE2B; reports about the cooperation with UBE2E1/UBCH are contradictory. Required for transcriptional activation of Hox genes.</text>
</comment>
<comment type="subcellular location">
    <subcellularLocation>
        <location evidence="2 16">Nucleus</location>
    </subcellularLocation>
</comment>
<evidence type="ECO:0000256" key="11">
    <source>
        <dbReference type="ARBA" id="ARBA00022990"/>
    </source>
</evidence>
<evidence type="ECO:0000256" key="9">
    <source>
        <dbReference type="ARBA" id="ARBA00022833"/>
    </source>
</evidence>
<feature type="non-terminal residue" evidence="18">
    <location>
        <position position="1"/>
    </location>
</feature>
<evidence type="ECO:0000256" key="4">
    <source>
        <dbReference type="ARBA" id="ARBA00005555"/>
    </source>
</evidence>
<reference evidence="18" key="1">
    <citation type="submission" date="2019-04" db="EMBL/GenBank/DDBJ databases">
        <title>Genome assembly of Zosterops borbonicus 15179.</title>
        <authorList>
            <person name="Leroy T."/>
            <person name="Anselmetti Y."/>
            <person name="Tilak M.-K."/>
            <person name="Nabholz B."/>
        </authorList>
    </citation>
    <scope>NUCLEOTIDE SEQUENCE</scope>
    <source>
        <strain evidence="18">HGM_15179</strain>
        <tissue evidence="18">Muscle</tissue>
    </source>
</reference>
<keyword evidence="9 16" id="KW-0862">Zinc</keyword>
<feature type="domain" description="RING-type" evidence="17">
    <location>
        <begin position="148"/>
        <end position="187"/>
    </location>
</feature>
<dbReference type="PANTHER" id="PTHR23163:SF4">
    <property type="entry name" value="E3 UBIQUITIN-PROTEIN LIGASE BRE1B"/>
    <property type="match status" value="1"/>
</dbReference>
<dbReference type="SUPFAM" id="SSF57850">
    <property type="entry name" value="RING/U-box"/>
    <property type="match status" value="1"/>
</dbReference>
<dbReference type="GO" id="GO:0008270">
    <property type="term" value="F:zinc ion binding"/>
    <property type="evidence" value="ECO:0007669"/>
    <property type="project" value="UniProtKB-KW"/>
</dbReference>
<protein>
    <recommendedName>
        <fullName evidence="16">E3 ubiquitin protein ligase</fullName>
        <ecNumber evidence="16">2.3.2.27</ecNumber>
    </recommendedName>
</protein>
<sequence>EELSRLRRKLEKQRKVEVYADADQILQEEIKEYRVRPPGTCRDLPEPSGAFQNVLEPFGTCQDLSEHSRTFQDLPGPSGTFWDLPEPTWSFQGLLEPSRTFWEFLGSSKTFWNVLGAPGTFWDLPGPSRTFQGLLGPSRTFPKARLTCPCCNARKKDAVLTKCFHVFCFECVKSRYDTRQRKCPKCNAAFGAHDFHRVYIS</sequence>
<keyword evidence="13 16" id="KW-0539">Nucleus</keyword>
<accession>A0A8K1D7Q7</accession>
<dbReference type="EMBL" id="SWJQ01002406">
    <property type="protein sequence ID" value="TRZ06542.1"/>
    <property type="molecule type" value="Genomic_DNA"/>
</dbReference>
<keyword evidence="5 16" id="KW-0808">Transferase</keyword>
<evidence type="ECO:0000256" key="10">
    <source>
        <dbReference type="ARBA" id="ARBA00022853"/>
    </source>
</evidence>
<keyword evidence="7 15" id="KW-0863">Zinc-finger</keyword>
<keyword evidence="8 16" id="KW-0833">Ubl conjugation pathway</keyword>
<dbReference type="Pfam" id="PF00097">
    <property type="entry name" value="zf-C3HC4"/>
    <property type="match status" value="1"/>
</dbReference>
<evidence type="ECO:0000256" key="14">
    <source>
        <dbReference type="ARBA" id="ARBA00037123"/>
    </source>
</evidence>
<evidence type="ECO:0000256" key="12">
    <source>
        <dbReference type="ARBA" id="ARBA00023054"/>
    </source>
</evidence>
<evidence type="ECO:0000256" key="5">
    <source>
        <dbReference type="ARBA" id="ARBA00022679"/>
    </source>
</evidence>
<dbReference type="GO" id="GO:0006325">
    <property type="term" value="P:chromatin organization"/>
    <property type="evidence" value="ECO:0007669"/>
    <property type="project" value="UniProtKB-KW"/>
</dbReference>
<evidence type="ECO:0000256" key="3">
    <source>
        <dbReference type="ARBA" id="ARBA00004906"/>
    </source>
</evidence>
<dbReference type="InterPro" id="IPR001841">
    <property type="entry name" value="Znf_RING"/>
</dbReference>
<proteinExistence type="inferred from homology"/>
<dbReference type="PROSITE" id="PS00518">
    <property type="entry name" value="ZF_RING_1"/>
    <property type="match status" value="1"/>
</dbReference>
<comment type="caution">
    <text evidence="18">The sequence shown here is derived from an EMBL/GenBank/DDBJ whole genome shotgun (WGS) entry which is preliminary data.</text>
</comment>
<dbReference type="AlphaFoldDB" id="A0A8K1D7Q7"/>
<dbReference type="PROSITE" id="PS50089">
    <property type="entry name" value="ZF_RING_2"/>
    <property type="match status" value="1"/>
</dbReference>
<dbReference type="SMART" id="SM00184">
    <property type="entry name" value="RING"/>
    <property type="match status" value="1"/>
</dbReference>
<evidence type="ECO:0000256" key="7">
    <source>
        <dbReference type="ARBA" id="ARBA00022771"/>
    </source>
</evidence>
<evidence type="ECO:0000256" key="6">
    <source>
        <dbReference type="ARBA" id="ARBA00022723"/>
    </source>
</evidence>
<evidence type="ECO:0000313" key="18">
    <source>
        <dbReference type="EMBL" id="TRZ06542.1"/>
    </source>
</evidence>
<keyword evidence="6 16" id="KW-0479">Metal-binding</keyword>
<keyword evidence="12 16" id="KW-0175">Coiled coil</keyword>
<organism evidence="18 19">
    <name type="scientific">Zosterops borbonicus</name>
    <dbReference type="NCBI Taxonomy" id="364589"/>
    <lineage>
        <taxon>Eukaryota</taxon>
        <taxon>Metazoa</taxon>
        <taxon>Chordata</taxon>
        <taxon>Craniata</taxon>
        <taxon>Vertebrata</taxon>
        <taxon>Euteleostomi</taxon>
        <taxon>Archelosauria</taxon>
        <taxon>Archosauria</taxon>
        <taxon>Dinosauria</taxon>
        <taxon>Saurischia</taxon>
        <taxon>Theropoda</taxon>
        <taxon>Coelurosauria</taxon>
        <taxon>Aves</taxon>
        <taxon>Neognathae</taxon>
        <taxon>Neoaves</taxon>
        <taxon>Telluraves</taxon>
        <taxon>Australaves</taxon>
        <taxon>Passeriformes</taxon>
        <taxon>Sylvioidea</taxon>
        <taxon>Zosteropidae</taxon>
        <taxon>Zosterops</taxon>
    </lineage>
</organism>
<name>A0A8K1D7Q7_9PASS</name>
<dbReference type="InterPro" id="IPR013956">
    <property type="entry name" value="E3_ubiquit_lig_Bre1"/>
</dbReference>
<dbReference type="EC" id="2.3.2.27" evidence="16"/>
<keyword evidence="19" id="KW-1185">Reference proteome</keyword>
<comment type="similarity">
    <text evidence="4 16">Belongs to the BRE1 family.</text>
</comment>
<dbReference type="InterPro" id="IPR018957">
    <property type="entry name" value="Znf_C3HC4_RING-type"/>
</dbReference>
<evidence type="ECO:0000259" key="17">
    <source>
        <dbReference type="PROSITE" id="PS50089"/>
    </source>
</evidence>